<feature type="transmembrane region" description="Helical" evidence="2">
    <location>
        <begin position="331"/>
        <end position="354"/>
    </location>
</feature>
<feature type="transmembrane region" description="Helical" evidence="2">
    <location>
        <begin position="133"/>
        <end position="152"/>
    </location>
</feature>
<accession>A0A3P3Y382</accession>
<reference evidence="3 4" key="1">
    <citation type="submission" date="2018-03" db="EMBL/GenBank/DDBJ databases">
        <authorList>
            <person name="Fogelqvist J."/>
        </authorList>
    </citation>
    <scope>NUCLEOTIDE SEQUENCE [LARGE SCALE GENOMIC DNA]</scope>
</reference>
<evidence type="ECO:0000313" key="3">
    <source>
        <dbReference type="EMBL" id="SPQ94639.1"/>
    </source>
</evidence>
<keyword evidence="2" id="KW-1133">Transmembrane helix</keyword>
<dbReference type="InterPro" id="IPR036259">
    <property type="entry name" value="MFS_trans_sf"/>
</dbReference>
<dbReference type="PANTHER" id="PTHR10686:SF18">
    <property type="entry name" value="IP11787P-RELATED"/>
    <property type="match status" value="1"/>
</dbReference>
<dbReference type="EMBL" id="OVEO01000003">
    <property type="protein sequence ID" value="SPQ94639.1"/>
    <property type="molecule type" value="Genomic_DNA"/>
</dbReference>
<name>A0A3P3Y382_PLABS</name>
<keyword evidence="2" id="KW-0812">Transmembrane</keyword>
<geneLocation type="mitochondrion" evidence="3"/>
<dbReference type="SUPFAM" id="SSF103473">
    <property type="entry name" value="MFS general substrate transporter"/>
    <property type="match status" value="1"/>
</dbReference>
<evidence type="ECO:0000256" key="2">
    <source>
        <dbReference type="SAM" id="Phobius"/>
    </source>
</evidence>
<proteinExistence type="inferred from homology"/>
<dbReference type="AlphaFoldDB" id="A0A3P3Y382"/>
<feature type="transmembrane region" description="Helical" evidence="2">
    <location>
        <begin position="366"/>
        <end position="392"/>
    </location>
</feature>
<keyword evidence="2" id="KW-0472">Membrane</keyword>
<organism evidence="3 4">
    <name type="scientific">Plasmodiophora brassicae</name>
    <name type="common">Clubroot disease agent</name>
    <dbReference type="NCBI Taxonomy" id="37360"/>
    <lineage>
        <taxon>Eukaryota</taxon>
        <taxon>Sar</taxon>
        <taxon>Rhizaria</taxon>
        <taxon>Endomyxa</taxon>
        <taxon>Phytomyxea</taxon>
        <taxon>Plasmodiophorida</taxon>
        <taxon>Plasmodiophoridae</taxon>
        <taxon>Plasmodiophora</taxon>
    </lineage>
</organism>
<dbReference type="Proteomes" id="UP000290189">
    <property type="component" value="Unassembled WGS sequence"/>
</dbReference>
<comment type="similarity">
    <text evidence="1">Belongs to the reduced folate carrier (RFC) transporter (TC 2.A.48) family.</text>
</comment>
<feature type="transmembrane region" description="Helical" evidence="2">
    <location>
        <begin position="164"/>
        <end position="183"/>
    </location>
</feature>
<dbReference type="Pfam" id="PF01770">
    <property type="entry name" value="Folate_carrier"/>
    <property type="match status" value="2"/>
</dbReference>
<dbReference type="PANTHER" id="PTHR10686">
    <property type="entry name" value="FOLATE TRANSPORTER"/>
    <property type="match status" value="1"/>
</dbReference>
<dbReference type="InterPro" id="IPR002666">
    <property type="entry name" value="Folate_carrier"/>
</dbReference>
<sequence length="443" mass="48291">MAGQASGTSHAAVVSVQKSAGETDATHGDPQAKWQVVAGLILSSVFLQSLKPSDPYLVHYFQDKFQLTPDDTSHFIWPFYTFGYALALTPVAVLAEYVLDYPHVVVLGLLARVASQFILYYGMTLTAIQSCQALFGLASSTKIVNGALLYSLIPIDVFHRITGYLRSATLFGNVLAGSTGWLLRDRLGVPYSILFHTSQASSVAGLILFACALSRPRRIRTKRSSLREQWFALKALVGRSRQIRLWSAWFWVGTACSELVLNMDTTLFKAVASWNQHNGLVLAAGRVAACGSALVCNRWRAEFDQHAPRIVMVSALSTGALLLIASQSTWIAVTHACIILFYSLQELSFCAASAQIAVRTGDDLRLVVLFVNTLLSLIVQSLIQLVLGPWALQATVRSKFACLGTLLLILAGCIAVVTIVAQNNRRRLRTEPVSTSAIELDSL</sequence>
<gene>
    <name evidence="3" type="ORF">PLBR_LOCUS1854</name>
</gene>
<keyword evidence="3" id="KW-0496">Mitochondrion</keyword>
<feature type="transmembrane region" description="Helical" evidence="2">
    <location>
        <begin position="307"/>
        <end position="325"/>
    </location>
</feature>
<dbReference type="GO" id="GO:0090482">
    <property type="term" value="F:vitamin transmembrane transporter activity"/>
    <property type="evidence" value="ECO:0007669"/>
    <property type="project" value="InterPro"/>
</dbReference>
<evidence type="ECO:0000256" key="1">
    <source>
        <dbReference type="ARBA" id="ARBA00005773"/>
    </source>
</evidence>
<feature type="transmembrane region" description="Helical" evidence="2">
    <location>
        <begin position="101"/>
        <end position="121"/>
    </location>
</feature>
<protein>
    <recommendedName>
        <fullName evidence="5">Major facilitator superfamily (MFS) profile domain-containing protein</fullName>
    </recommendedName>
</protein>
<feature type="transmembrane region" description="Helical" evidence="2">
    <location>
        <begin position="398"/>
        <end position="421"/>
    </location>
</feature>
<feature type="transmembrane region" description="Helical" evidence="2">
    <location>
        <begin position="189"/>
        <end position="213"/>
    </location>
</feature>
<feature type="transmembrane region" description="Helical" evidence="2">
    <location>
        <begin position="75"/>
        <end position="94"/>
    </location>
</feature>
<dbReference type="GO" id="GO:0005886">
    <property type="term" value="C:plasma membrane"/>
    <property type="evidence" value="ECO:0007669"/>
    <property type="project" value="TreeGrafter"/>
</dbReference>
<dbReference type="Gene3D" id="1.20.1250.20">
    <property type="entry name" value="MFS general substrate transporter like domains"/>
    <property type="match status" value="1"/>
</dbReference>
<evidence type="ECO:0000313" key="4">
    <source>
        <dbReference type="Proteomes" id="UP000290189"/>
    </source>
</evidence>
<evidence type="ECO:0008006" key="5">
    <source>
        <dbReference type="Google" id="ProtNLM"/>
    </source>
</evidence>